<accession>A0AAU9M2V0</accession>
<feature type="domain" description="CCHC-type" evidence="3">
    <location>
        <begin position="438"/>
        <end position="451"/>
    </location>
</feature>
<feature type="region of interest" description="Disordered" evidence="2">
    <location>
        <begin position="393"/>
        <end position="434"/>
    </location>
</feature>
<organism evidence="4 5">
    <name type="scientific">Lactuca virosa</name>
    <dbReference type="NCBI Taxonomy" id="75947"/>
    <lineage>
        <taxon>Eukaryota</taxon>
        <taxon>Viridiplantae</taxon>
        <taxon>Streptophyta</taxon>
        <taxon>Embryophyta</taxon>
        <taxon>Tracheophyta</taxon>
        <taxon>Spermatophyta</taxon>
        <taxon>Magnoliopsida</taxon>
        <taxon>eudicotyledons</taxon>
        <taxon>Gunneridae</taxon>
        <taxon>Pentapetalae</taxon>
        <taxon>asterids</taxon>
        <taxon>campanulids</taxon>
        <taxon>Asterales</taxon>
        <taxon>Asteraceae</taxon>
        <taxon>Cichorioideae</taxon>
        <taxon>Cichorieae</taxon>
        <taxon>Lactucinae</taxon>
        <taxon>Lactuca</taxon>
    </lineage>
</organism>
<feature type="domain" description="CCHC-type" evidence="3">
    <location>
        <begin position="465"/>
        <end position="480"/>
    </location>
</feature>
<dbReference type="Proteomes" id="UP001157418">
    <property type="component" value="Unassembled WGS sequence"/>
</dbReference>
<dbReference type="GO" id="GO:0008270">
    <property type="term" value="F:zinc ion binding"/>
    <property type="evidence" value="ECO:0007669"/>
    <property type="project" value="UniProtKB-KW"/>
</dbReference>
<dbReference type="Pfam" id="PF03732">
    <property type="entry name" value="Retrotrans_gag"/>
    <property type="match status" value="1"/>
</dbReference>
<dbReference type="GO" id="GO:0004190">
    <property type="term" value="F:aspartic-type endopeptidase activity"/>
    <property type="evidence" value="ECO:0007669"/>
    <property type="project" value="InterPro"/>
</dbReference>
<dbReference type="InterPro" id="IPR036875">
    <property type="entry name" value="Znf_CCHC_sf"/>
</dbReference>
<dbReference type="PROSITE" id="PS00141">
    <property type="entry name" value="ASP_PROTEASE"/>
    <property type="match status" value="1"/>
</dbReference>
<dbReference type="InterPro" id="IPR021109">
    <property type="entry name" value="Peptidase_aspartic_dom_sf"/>
</dbReference>
<dbReference type="SUPFAM" id="SSF56672">
    <property type="entry name" value="DNA/RNA polymerases"/>
    <property type="match status" value="1"/>
</dbReference>
<dbReference type="Pfam" id="PF00098">
    <property type="entry name" value="zf-CCHC"/>
    <property type="match status" value="1"/>
</dbReference>
<dbReference type="SMART" id="SM00343">
    <property type="entry name" value="ZnF_C2HC"/>
    <property type="match status" value="2"/>
</dbReference>
<evidence type="ECO:0000256" key="1">
    <source>
        <dbReference type="PROSITE-ProRule" id="PRU00047"/>
    </source>
</evidence>
<dbReference type="Gene3D" id="4.10.60.10">
    <property type="entry name" value="Zinc finger, CCHC-type"/>
    <property type="match status" value="1"/>
</dbReference>
<dbReference type="SUPFAM" id="SSF57756">
    <property type="entry name" value="Retrovirus zinc finger-like domains"/>
    <property type="match status" value="1"/>
</dbReference>
<dbReference type="GO" id="GO:0006508">
    <property type="term" value="P:proteolysis"/>
    <property type="evidence" value="ECO:0007669"/>
    <property type="project" value="InterPro"/>
</dbReference>
<keyword evidence="1" id="KW-0863">Zinc-finger</keyword>
<proteinExistence type="predicted"/>
<name>A0AAU9M2V0_9ASTR</name>
<dbReference type="EMBL" id="CAKMRJ010001112">
    <property type="protein sequence ID" value="CAH1422184.1"/>
    <property type="molecule type" value="Genomic_DNA"/>
</dbReference>
<dbReference type="AlphaFoldDB" id="A0AAU9M2V0"/>
<sequence length="772" mass="85207">MMVTGFKDTDDDYLLKDTDVGYRLKDIDDDYRFRDTDDIVWLCLIWLPNARMLLALCYVGSGHLQLAKERICNSISKLVRGKWWGLLLELMAEGRSESALGKPRMRSVERGIGEVEAVLEESMDRCGSMVTTRHGAGGSGSGSGSGSGVGSEQVDDGLREFIASEITRGILESTPVIFGSLKEGIVELMEDHLGAFRSDMVSSQTSTRTLSFKDFRGSGASDFHGVKDPIAARRWIADIDSAQLTSFCPEGSKVRYAAGCLRDRARDWWESVGDSLGASAVEAMTWSHFVTRFRAEFAPAVELQQLARDFLDMRQTTETVAEITAKFWERALLVPQYAGDEDMRRTRYHDMLRADIWEHVSFSAYPTLDSMIARAREREIDLEHICKRKAAEGLTTGASGKKPKGSDGRPKGHSGRDRCGKCGRSHEGACRTGSDSGCYKCGKVGHFGRDCTAPTPAVQMTDLICFHCNQRGHKKTNCPRLSAAAPTVAPVSATARVADCPKARRPRQRLQWCGAEHFRSFHVNGIPVQLLFDSGATRSFVSLALSKKFPESSGMLDCPLEVEIADDRSVRASEVYRDCVLRLFEECYLVDLVPIPLRGNKVIIGMDWLSPNGAVIDCAQQLVRIRTPSGGELVIQGERPLRGPALCSAARPRRYLQQGCAGYVAYVMDTREAGRATVGDVPVVREFANVFPEELPGIPPERQVEFRIDLVPGAAPIAKAPYRLAPPEMQELSTQLQELLDKGFIRPSSSPCGALILFVKKKGRVASDVYRL</sequence>
<dbReference type="InterPro" id="IPR001878">
    <property type="entry name" value="Znf_CCHC"/>
</dbReference>
<dbReference type="SUPFAM" id="SSF50630">
    <property type="entry name" value="Acid proteases"/>
    <property type="match status" value="1"/>
</dbReference>
<keyword evidence="1" id="KW-0479">Metal-binding</keyword>
<reference evidence="4 5" key="1">
    <citation type="submission" date="2022-01" db="EMBL/GenBank/DDBJ databases">
        <authorList>
            <person name="Xiong W."/>
            <person name="Schranz E."/>
        </authorList>
    </citation>
    <scope>NUCLEOTIDE SEQUENCE [LARGE SCALE GENOMIC DNA]</scope>
</reference>
<dbReference type="InterPro" id="IPR043502">
    <property type="entry name" value="DNA/RNA_pol_sf"/>
</dbReference>
<dbReference type="InterPro" id="IPR032567">
    <property type="entry name" value="RTL1-rel"/>
</dbReference>
<keyword evidence="5" id="KW-1185">Reference proteome</keyword>
<comment type="caution">
    <text evidence="4">The sequence shown here is derived from an EMBL/GenBank/DDBJ whole genome shotgun (WGS) entry which is preliminary data.</text>
</comment>
<evidence type="ECO:0000256" key="2">
    <source>
        <dbReference type="SAM" id="MobiDB-lite"/>
    </source>
</evidence>
<dbReference type="InterPro" id="IPR005162">
    <property type="entry name" value="Retrotrans_gag_dom"/>
</dbReference>
<gene>
    <name evidence="4" type="ORF">LVIROSA_LOCUS9535</name>
</gene>
<dbReference type="InterPro" id="IPR001969">
    <property type="entry name" value="Aspartic_peptidase_AS"/>
</dbReference>
<dbReference type="PROSITE" id="PS50158">
    <property type="entry name" value="ZF_CCHC"/>
    <property type="match status" value="2"/>
</dbReference>
<dbReference type="Gene3D" id="2.40.70.10">
    <property type="entry name" value="Acid Proteases"/>
    <property type="match status" value="1"/>
</dbReference>
<dbReference type="PANTHER" id="PTHR15503">
    <property type="entry name" value="LDOC1 RELATED"/>
    <property type="match status" value="1"/>
</dbReference>
<dbReference type="Pfam" id="PF08284">
    <property type="entry name" value="RVP_2"/>
    <property type="match status" value="1"/>
</dbReference>
<dbReference type="Gene3D" id="3.10.10.10">
    <property type="entry name" value="HIV Type 1 Reverse Transcriptase, subunit A, domain 1"/>
    <property type="match status" value="1"/>
</dbReference>
<dbReference type="GO" id="GO:0003676">
    <property type="term" value="F:nucleic acid binding"/>
    <property type="evidence" value="ECO:0007669"/>
    <property type="project" value="InterPro"/>
</dbReference>
<protein>
    <recommendedName>
        <fullName evidence="3">CCHC-type domain-containing protein</fullName>
    </recommendedName>
</protein>
<evidence type="ECO:0000313" key="4">
    <source>
        <dbReference type="EMBL" id="CAH1422184.1"/>
    </source>
</evidence>
<dbReference type="CDD" id="cd00303">
    <property type="entry name" value="retropepsin_like"/>
    <property type="match status" value="1"/>
</dbReference>
<feature type="compositionally biased region" description="Gly residues" evidence="2">
    <location>
        <begin position="135"/>
        <end position="149"/>
    </location>
</feature>
<evidence type="ECO:0000313" key="5">
    <source>
        <dbReference type="Proteomes" id="UP001157418"/>
    </source>
</evidence>
<feature type="compositionally biased region" description="Basic and acidic residues" evidence="2">
    <location>
        <begin position="404"/>
        <end position="429"/>
    </location>
</feature>
<keyword evidence="1" id="KW-0862">Zinc</keyword>
<feature type="region of interest" description="Disordered" evidence="2">
    <location>
        <begin position="131"/>
        <end position="152"/>
    </location>
</feature>
<evidence type="ECO:0000259" key="3">
    <source>
        <dbReference type="PROSITE" id="PS50158"/>
    </source>
</evidence>
<dbReference type="PANTHER" id="PTHR15503:SF41">
    <property type="entry name" value="NUCLEOTIDYLTRANSFERASE, RIBONUCLEASE H"/>
    <property type="match status" value="1"/>
</dbReference>